<feature type="chain" id="PRO_5005190376" description="Glucosidase 2 subunit beta" evidence="7">
    <location>
        <begin position="20"/>
        <end position="634"/>
    </location>
</feature>
<dbReference type="Gene3D" id="2.70.130.10">
    <property type="entry name" value="Mannose-6-phosphate receptor binding domain"/>
    <property type="match status" value="1"/>
</dbReference>
<keyword evidence="3" id="KW-0256">Endoplasmic reticulum</keyword>
<accession>A0A0G4GRC3</accession>
<feature type="region of interest" description="Disordered" evidence="6">
    <location>
        <begin position="576"/>
        <end position="634"/>
    </location>
</feature>
<dbReference type="InterPro" id="IPR039794">
    <property type="entry name" value="Gtb1-like"/>
</dbReference>
<dbReference type="InterPro" id="IPR036607">
    <property type="entry name" value="PRKCSH"/>
</dbReference>
<dbReference type="PROSITE" id="PS51914">
    <property type="entry name" value="MRH"/>
    <property type="match status" value="1"/>
</dbReference>
<reference evidence="9" key="1">
    <citation type="submission" date="2014-11" db="EMBL/GenBank/DDBJ databases">
        <authorList>
            <person name="Otto D Thomas"/>
            <person name="Naeem Raeece"/>
        </authorList>
    </citation>
    <scope>NUCLEOTIDE SEQUENCE</scope>
</reference>
<feature type="compositionally biased region" description="Gly residues" evidence="6">
    <location>
        <begin position="263"/>
        <end position="273"/>
    </location>
</feature>
<dbReference type="InterPro" id="IPR044865">
    <property type="entry name" value="MRH_dom"/>
</dbReference>
<dbReference type="GO" id="GO:0017177">
    <property type="term" value="C:glucosidase II complex"/>
    <property type="evidence" value="ECO:0007669"/>
    <property type="project" value="TreeGrafter"/>
</dbReference>
<dbReference type="SUPFAM" id="SSF50911">
    <property type="entry name" value="Mannose 6-phosphate receptor domain"/>
    <property type="match status" value="1"/>
</dbReference>
<evidence type="ECO:0000256" key="3">
    <source>
        <dbReference type="ARBA" id="ARBA00022824"/>
    </source>
</evidence>
<proteinExistence type="predicted"/>
<evidence type="ECO:0000256" key="6">
    <source>
        <dbReference type="SAM" id="MobiDB-lite"/>
    </source>
</evidence>
<dbReference type="Pfam" id="PF13015">
    <property type="entry name" value="PRKCSH_1"/>
    <property type="match status" value="1"/>
</dbReference>
<evidence type="ECO:0000256" key="7">
    <source>
        <dbReference type="SAM" id="SignalP"/>
    </source>
</evidence>
<sequence>MIGRRELFWAAALVGVVLCDDPLQIAGGASSAGCGPFTPTLPSSGLGDDFCDCASSKTDKGGPECSGVGEWFPLIFPTGPERVEKEKTFFCKNELAQPKIIPIAFVRDGVCDCCDGTDETPLSSSTGGAPGVSPCPNTCEEEGREERERLERLRIVTEAGLEARKGLVEKAHKELHVWAMAKEKLDGEKVKLQEGVRVQKEQLELLEEEAKTRTEARKTKEAEEEAAREKAKEGTQQEGGKGPSLDPEDLPVGSAGGEVKTDGGAGGGIGGGSPKKRNLLDQHLEAEKAKKEKEKEKEGDKPVVSEYARWADEAPEGFDPGQEESAWDENSEEESFDEEEDLEDEGEAVRSAEDYAHHEAEELEHEKGPAGGGGRGGAKSGGKATDEEENKEEEEKASLWVKLGRWLTRYFSSGSFKPTSDVKTLVESTQDDDKLLEEQIAKVRKELRDSEALLQESEKTHTQLTKALNTDFGPDHAYFTLFESCVKLQEGKYEYEICPFHEAWQREAGAKVKLGRFLRWEREGVMIFDHGQNCWQGPHRSIKVFFHCGPETKFESVDEPERCVYTASVQSPAACKPLAVDSGGASDGTPEAKPSPVPPSTQPAEAEEGPSVPVPQPGDGQLGQQQPPPSHDEL</sequence>
<feature type="region of interest" description="Disordered" evidence="6">
    <location>
        <begin position="121"/>
        <end position="146"/>
    </location>
</feature>
<dbReference type="PANTHER" id="PTHR12630">
    <property type="entry name" value="N-LINKED OLIGOSACCHARIDE PROCESSING"/>
    <property type="match status" value="1"/>
</dbReference>
<dbReference type="EMBL" id="CDMZ01001467">
    <property type="protein sequence ID" value="CEM33078.1"/>
    <property type="molecule type" value="Genomic_DNA"/>
</dbReference>
<feature type="compositionally biased region" description="Acidic residues" evidence="6">
    <location>
        <begin position="313"/>
        <end position="346"/>
    </location>
</feature>
<organism evidence="9">
    <name type="scientific">Chromera velia CCMP2878</name>
    <dbReference type="NCBI Taxonomy" id="1169474"/>
    <lineage>
        <taxon>Eukaryota</taxon>
        <taxon>Sar</taxon>
        <taxon>Alveolata</taxon>
        <taxon>Colpodellida</taxon>
        <taxon>Chromeraceae</taxon>
        <taxon>Chromera</taxon>
    </lineage>
</organism>
<evidence type="ECO:0000256" key="5">
    <source>
        <dbReference type="SAM" id="Coils"/>
    </source>
</evidence>
<feature type="compositionally biased region" description="Basic and acidic residues" evidence="6">
    <location>
        <begin position="278"/>
        <end position="303"/>
    </location>
</feature>
<feature type="coiled-coil region" evidence="5">
    <location>
        <begin position="426"/>
        <end position="460"/>
    </location>
</feature>
<evidence type="ECO:0000256" key="4">
    <source>
        <dbReference type="ARBA" id="ARBA00023157"/>
    </source>
</evidence>
<protein>
    <recommendedName>
        <fullName evidence="1">Glucosidase 2 subunit beta</fullName>
    </recommendedName>
</protein>
<feature type="compositionally biased region" description="Basic and acidic residues" evidence="6">
    <location>
        <begin position="209"/>
        <end position="235"/>
    </location>
</feature>
<dbReference type="VEuPathDB" id="CryptoDB:Cvel_23035"/>
<gene>
    <name evidence="9" type="ORF">Cvel_23035</name>
</gene>
<evidence type="ECO:0000256" key="2">
    <source>
        <dbReference type="ARBA" id="ARBA00022729"/>
    </source>
</evidence>
<keyword evidence="5" id="KW-0175">Coiled coil</keyword>
<evidence type="ECO:0000259" key="8">
    <source>
        <dbReference type="PROSITE" id="PS51914"/>
    </source>
</evidence>
<dbReference type="Pfam" id="PF12999">
    <property type="entry name" value="PRKCSH-like"/>
    <property type="match status" value="1"/>
</dbReference>
<feature type="compositionally biased region" description="Gly residues" evidence="6">
    <location>
        <begin position="369"/>
        <end position="380"/>
    </location>
</feature>
<feature type="domain" description="MRH" evidence="8">
    <location>
        <begin position="483"/>
        <end position="577"/>
    </location>
</feature>
<dbReference type="AlphaFoldDB" id="A0A0G4GRC3"/>
<dbReference type="InterPro" id="IPR028146">
    <property type="entry name" value="PRKCSH_N"/>
</dbReference>
<feature type="region of interest" description="Disordered" evidence="6">
    <location>
        <begin position="209"/>
        <end position="395"/>
    </location>
</feature>
<dbReference type="PANTHER" id="PTHR12630:SF1">
    <property type="entry name" value="GLUCOSIDASE 2 SUBUNIT BETA"/>
    <property type="match status" value="1"/>
</dbReference>
<dbReference type="GO" id="GO:0006491">
    <property type="term" value="P:N-glycan processing"/>
    <property type="evidence" value="ECO:0007669"/>
    <property type="project" value="TreeGrafter"/>
</dbReference>
<dbReference type="InterPro" id="IPR009011">
    <property type="entry name" value="Man6P_isomerase_rcpt-bd_dom_sf"/>
</dbReference>
<feature type="signal peptide" evidence="7">
    <location>
        <begin position="1"/>
        <end position="19"/>
    </location>
</feature>
<feature type="compositionally biased region" description="Basic and acidic residues" evidence="6">
    <location>
        <begin position="347"/>
        <end position="368"/>
    </location>
</feature>
<keyword evidence="4" id="KW-1015">Disulfide bond</keyword>
<keyword evidence="2 7" id="KW-0732">Signal</keyword>
<evidence type="ECO:0000313" key="9">
    <source>
        <dbReference type="EMBL" id="CEM33078.1"/>
    </source>
</evidence>
<dbReference type="PROSITE" id="PS51257">
    <property type="entry name" value="PROKAR_LIPOPROTEIN"/>
    <property type="match status" value="1"/>
</dbReference>
<evidence type="ECO:0000256" key="1">
    <source>
        <dbReference type="ARBA" id="ARBA00022387"/>
    </source>
</evidence>
<name>A0A0G4GRC3_9ALVE</name>